<dbReference type="Proteomes" id="UP000242474">
    <property type="component" value="Unassembled WGS sequence"/>
</dbReference>
<sequence length="81" mass="8706">NPSPLQSSRLSLEYLLLPPRSALGAAPVRLTPIPSQLYLHPHARLLGDLSLVLTGRRGSIGSTLKRHPFSGLVHSAGELLH</sequence>
<proteinExistence type="predicted"/>
<accession>A0A2G5B0V5</accession>
<dbReference type="AlphaFoldDB" id="A0A2G5B0V5"/>
<feature type="non-terminal residue" evidence="1">
    <location>
        <position position="1"/>
    </location>
</feature>
<organism evidence="1 2">
    <name type="scientific">Coemansia reversa (strain ATCC 12441 / NRRL 1564)</name>
    <dbReference type="NCBI Taxonomy" id="763665"/>
    <lineage>
        <taxon>Eukaryota</taxon>
        <taxon>Fungi</taxon>
        <taxon>Fungi incertae sedis</taxon>
        <taxon>Zoopagomycota</taxon>
        <taxon>Kickxellomycotina</taxon>
        <taxon>Kickxellomycetes</taxon>
        <taxon>Kickxellales</taxon>
        <taxon>Kickxellaceae</taxon>
        <taxon>Coemansia</taxon>
    </lineage>
</organism>
<feature type="non-terminal residue" evidence="1">
    <location>
        <position position="81"/>
    </location>
</feature>
<keyword evidence="2" id="KW-1185">Reference proteome</keyword>
<dbReference type="STRING" id="763665.A0A2G5B0V5"/>
<dbReference type="EMBL" id="KZ303606">
    <property type="protein sequence ID" value="PIA12639.1"/>
    <property type="molecule type" value="Genomic_DNA"/>
</dbReference>
<evidence type="ECO:0000313" key="2">
    <source>
        <dbReference type="Proteomes" id="UP000242474"/>
    </source>
</evidence>
<protein>
    <submittedName>
        <fullName evidence="1">Uncharacterized protein</fullName>
    </submittedName>
</protein>
<name>A0A2G5B0V5_COERN</name>
<dbReference type="OrthoDB" id="4384180at2759"/>
<reference evidence="1 2" key="1">
    <citation type="journal article" date="2015" name="Genome Biol. Evol.">
        <title>Phylogenomic analyses indicate that early fungi evolved digesting cell walls of algal ancestors of land plants.</title>
        <authorList>
            <person name="Chang Y."/>
            <person name="Wang S."/>
            <person name="Sekimoto S."/>
            <person name="Aerts A.L."/>
            <person name="Choi C."/>
            <person name="Clum A."/>
            <person name="LaButti K.M."/>
            <person name="Lindquist E.A."/>
            <person name="Yee Ngan C."/>
            <person name="Ohm R.A."/>
            <person name="Salamov A.A."/>
            <person name="Grigoriev I.V."/>
            <person name="Spatafora J.W."/>
            <person name="Berbee M.L."/>
        </authorList>
    </citation>
    <scope>NUCLEOTIDE SEQUENCE [LARGE SCALE GENOMIC DNA]</scope>
    <source>
        <strain evidence="1 2">NRRL 1564</strain>
    </source>
</reference>
<evidence type="ECO:0000313" key="1">
    <source>
        <dbReference type="EMBL" id="PIA12639.1"/>
    </source>
</evidence>
<gene>
    <name evidence="1" type="ORF">COEREDRAFT_20021</name>
</gene>